<gene>
    <name evidence="1" type="ORF">BDP81DRAFT_350091</name>
</gene>
<evidence type="ECO:0000313" key="1">
    <source>
        <dbReference type="EMBL" id="KAK1636233.1"/>
    </source>
</evidence>
<dbReference type="AlphaFoldDB" id="A0AAJ0EEU3"/>
<reference evidence="1" key="1">
    <citation type="submission" date="2021-06" db="EMBL/GenBank/DDBJ databases">
        <title>Comparative genomics, transcriptomics and evolutionary studies reveal genomic signatures of adaptation to plant cell wall in hemibiotrophic fungi.</title>
        <authorList>
            <consortium name="DOE Joint Genome Institute"/>
            <person name="Baroncelli R."/>
            <person name="Diaz J.F."/>
            <person name="Benocci T."/>
            <person name="Peng M."/>
            <person name="Battaglia E."/>
            <person name="Haridas S."/>
            <person name="Andreopoulos W."/>
            <person name="Labutti K."/>
            <person name="Pangilinan J."/>
            <person name="Floch G.L."/>
            <person name="Makela M.R."/>
            <person name="Henrissat B."/>
            <person name="Grigoriev I.V."/>
            <person name="Crouch J.A."/>
            <person name="De Vries R.P."/>
            <person name="Sukno S.A."/>
            <person name="Thon M.R."/>
        </authorList>
    </citation>
    <scope>NUCLEOTIDE SEQUENCE</scope>
    <source>
        <strain evidence="1">CBS 102054</strain>
    </source>
</reference>
<organism evidence="1 2">
    <name type="scientific">Colletotrichum phormii</name>
    <dbReference type="NCBI Taxonomy" id="359342"/>
    <lineage>
        <taxon>Eukaryota</taxon>
        <taxon>Fungi</taxon>
        <taxon>Dikarya</taxon>
        <taxon>Ascomycota</taxon>
        <taxon>Pezizomycotina</taxon>
        <taxon>Sordariomycetes</taxon>
        <taxon>Hypocreomycetidae</taxon>
        <taxon>Glomerellales</taxon>
        <taxon>Glomerellaceae</taxon>
        <taxon>Colletotrichum</taxon>
        <taxon>Colletotrichum acutatum species complex</taxon>
    </lineage>
</organism>
<sequence length="677" mass="77812">MEIAASSIAFVQAGVGTGKAILRAIRMWEQVKQLPNDLKARLKRLESLEPMLRHIESDFAKYPELRFHPTAQQCLTYAMEVEATMKSHVEKLESKIQKPSSNFRRRVNSLKIITLKKEEITMLESELAWAMESLQLAITYFHMAKTEISEQLVIQQTSDRIREHSIACQEDVVKKTAQAVVNMIKTQEVVEPKVDDTGPEKMLPAPPKRIPNMSIKSKAYGRYSFQRSRSNDGWTASLQIPWSQCVRELRWTGWQYCFHSYNIRPDFSPVFETVKKGDLTRLMNLFKMGEATPFDRNESGHSLLYIAADHERLEICQALIQQGVLADDERESYGGTPIDVIVRSRTNFERHDDANHRAIVSLFRNAAQTTLTLTLERLFTFMTEYTYGDEYIRVYYSKFLTDYQTRFSFSDRAEAVRLAAFIVREDITYLDLLSSDYTISPSDVEKSAECGFSLLHSAAIATGIRLADELQFDPRILRPRTYTSAWSDVIIKTVRSLPNTMDLCHIETVVPWDWFVVPVWKATPLISLLGGALCRLSPHLPLEDWDDVFQAVLKQWLRDLVSAGVDLLTYGEQESETVRFTHPEVKGAFDSDAINLSRKVVRNPLQACSRPGWMTKAESAFDRSDRYWTPVRIISLDYGPDVDDWRVHWIIEIEAFAGEFWRAVESPRVVMPGSWID</sequence>
<accession>A0AAJ0EEU3</accession>
<dbReference type="SUPFAM" id="SSF48403">
    <property type="entry name" value="Ankyrin repeat"/>
    <property type="match status" value="1"/>
</dbReference>
<proteinExistence type="predicted"/>
<dbReference type="RefSeq" id="XP_060444840.1">
    <property type="nucleotide sequence ID" value="XM_060586192.1"/>
</dbReference>
<dbReference type="InterPro" id="IPR036770">
    <property type="entry name" value="Ankyrin_rpt-contain_sf"/>
</dbReference>
<protein>
    <recommendedName>
        <fullName evidence="3">Ankyrin repeat protein</fullName>
    </recommendedName>
</protein>
<dbReference type="GeneID" id="85471054"/>
<comment type="caution">
    <text evidence="1">The sequence shown here is derived from an EMBL/GenBank/DDBJ whole genome shotgun (WGS) entry which is preliminary data.</text>
</comment>
<dbReference type="Proteomes" id="UP001243989">
    <property type="component" value="Unassembled WGS sequence"/>
</dbReference>
<dbReference type="Gene3D" id="1.25.40.20">
    <property type="entry name" value="Ankyrin repeat-containing domain"/>
    <property type="match status" value="1"/>
</dbReference>
<evidence type="ECO:0000313" key="2">
    <source>
        <dbReference type="Proteomes" id="UP001243989"/>
    </source>
</evidence>
<evidence type="ECO:0008006" key="3">
    <source>
        <dbReference type="Google" id="ProtNLM"/>
    </source>
</evidence>
<dbReference type="EMBL" id="JAHMHQ010000011">
    <property type="protein sequence ID" value="KAK1636233.1"/>
    <property type="molecule type" value="Genomic_DNA"/>
</dbReference>
<keyword evidence="2" id="KW-1185">Reference proteome</keyword>
<name>A0AAJ0EEU3_9PEZI</name>